<dbReference type="GO" id="GO:0097361">
    <property type="term" value="C:cytosolic [4Fe-4S] assembly targeting complex"/>
    <property type="evidence" value="ECO:0007669"/>
    <property type="project" value="TreeGrafter"/>
</dbReference>
<sequence length="621" mass="73406">MDELQCQLHFSPIMFIETSPKKSSSRLKCKNCEEVEKGVPLIAINRFDSHCQEQKIKIQKEQESVIADFQQFSDPLKKLLDNYQLEINSTIKRIRLELHIIFDSIHQFYNPIINYDPQQKSMSNLQQTSDLIYDSTCKFNLKPKYFEVIKVMKTLFGLQHHYSQIMKKCFEQLQNDLAKYELSSEFKVSPSKICNAIAFSPDKDGQIVSLGLGNILQTYQYIKQQDNQNFNLLQTFKDHENYISCILFSEDKKYLISGGTYDKRMNIYTESKNKNHFYQLIAQVIHQDAINSIIFTTNNEDIISTSGHDIYRISNEDIEEILNQNKGQEIKKINLNQDLNKYQLNPSHDNTAYQLSYMFTTNLKQFLSCSFDKQVFVWQKQKDFWNMNNRIKMLNHIYRCCFINENDIVIQENSSRELSFYENVSRKNDFKKSKIKQVKFEDLNTDLTCSFPIVFIQKLKLLVVKHNKKIVFLKERTDGKFYKENEIEGEMGAISPDGDIFLKWNKKQSNLELFKLNSGIKFKKEEFEKRYLPPQDIIIQDFDDQQLYNQKGPQQINLIDPNSEHLNENSQVLLKREIEIQKEDESTKQNLREEKKSEENKIEDQNLSEVDETCNLVKFID</sequence>
<name>A0A8S1RMT4_9CILI</name>
<protein>
    <recommendedName>
        <fullName evidence="4">WD40-repeat-containing domain</fullName>
    </recommendedName>
</protein>
<dbReference type="Proteomes" id="UP000692954">
    <property type="component" value="Unassembled WGS sequence"/>
</dbReference>
<gene>
    <name evidence="2" type="ORF">PSON_ATCC_30995.1.T1830068</name>
</gene>
<evidence type="ECO:0000313" key="2">
    <source>
        <dbReference type="EMBL" id="CAD8128135.1"/>
    </source>
</evidence>
<dbReference type="EMBL" id="CAJJDN010000183">
    <property type="protein sequence ID" value="CAD8128135.1"/>
    <property type="molecule type" value="Genomic_DNA"/>
</dbReference>
<dbReference type="PANTHER" id="PTHR19920">
    <property type="entry name" value="WD40 PROTEIN CIAO1"/>
    <property type="match status" value="1"/>
</dbReference>
<dbReference type="GO" id="GO:0016226">
    <property type="term" value="P:iron-sulfur cluster assembly"/>
    <property type="evidence" value="ECO:0007669"/>
    <property type="project" value="TreeGrafter"/>
</dbReference>
<accession>A0A8S1RMT4</accession>
<feature type="region of interest" description="Disordered" evidence="1">
    <location>
        <begin position="583"/>
        <end position="604"/>
    </location>
</feature>
<reference evidence="2" key="1">
    <citation type="submission" date="2021-01" db="EMBL/GenBank/DDBJ databases">
        <authorList>
            <consortium name="Genoscope - CEA"/>
            <person name="William W."/>
        </authorList>
    </citation>
    <scope>NUCLEOTIDE SEQUENCE</scope>
</reference>
<evidence type="ECO:0000256" key="1">
    <source>
        <dbReference type="SAM" id="MobiDB-lite"/>
    </source>
</evidence>
<dbReference type="Pfam" id="PF00400">
    <property type="entry name" value="WD40"/>
    <property type="match status" value="1"/>
</dbReference>
<keyword evidence="3" id="KW-1185">Reference proteome</keyword>
<evidence type="ECO:0008006" key="4">
    <source>
        <dbReference type="Google" id="ProtNLM"/>
    </source>
</evidence>
<dbReference type="PANTHER" id="PTHR19920:SF0">
    <property type="entry name" value="CYTOSOLIC IRON-SULFUR PROTEIN ASSEMBLY PROTEIN CIAO1-RELATED"/>
    <property type="match status" value="1"/>
</dbReference>
<evidence type="ECO:0000313" key="3">
    <source>
        <dbReference type="Proteomes" id="UP000692954"/>
    </source>
</evidence>
<dbReference type="AlphaFoldDB" id="A0A8S1RMT4"/>
<dbReference type="InterPro" id="IPR001680">
    <property type="entry name" value="WD40_rpt"/>
</dbReference>
<organism evidence="2 3">
    <name type="scientific">Paramecium sonneborni</name>
    <dbReference type="NCBI Taxonomy" id="65129"/>
    <lineage>
        <taxon>Eukaryota</taxon>
        <taxon>Sar</taxon>
        <taxon>Alveolata</taxon>
        <taxon>Ciliophora</taxon>
        <taxon>Intramacronucleata</taxon>
        <taxon>Oligohymenophorea</taxon>
        <taxon>Peniculida</taxon>
        <taxon>Parameciidae</taxon>
        <taxon>Paramecium</taxon>
    </lineage>
</organism>
<dbReference type="SMART" id="SM00320">
    <property type="entry name" value="WD40"/>
    <property type="match status" value="4"/>
</dbReference>
<dbReference type="OrthoDB" id="3367at2759"/>
<proteinExistence type="predicted"/>
<comment type="caution">
    <text evidence="2">The sequence shown here is derived from an EMBL/GenBank/DDBJ whole genome shotgun (WGS) entry which is preliminary data.</text>
</comment>